<evidence type="ECO:0000313" key="3">
    <source>
        <dbReference type="Ensembl" id="ENSTRUP00000060330.1"/>
    </source>
</evidence>
<organism evidence="3 4">
    <name type="scientific">Takifugu rubripes</name>
    <name type="common">Japanese pufferfish</name>
    <name type="synonym">Fugu rubripes</name>
    <dbReference type="NCBI Taxonomy" id="31033"/>
    <lineage>
        <taxon>Eukaryota</taxon>
        <taxon>Metazoa</taxon>
        <taxon>Chordata</taxon>
        <taxon>Craniata</taxon>
        <taxon>Vertebrata</taxon>
        <taxon>Euteleostomi</taxon>
        <taxon>Actinopterygii</taxon>
        <taxon>Neopterygii</taxon>
        <taxon>Teleostei</taxon>
        <taxon>Neoteleostei</taxon>
        <taxon>Acanthomorphata</taxon>
        <taxon>Eupercaria</taxon>
        <taxon>Tetraodontiformes</taxon>
        <taxon>Tetradontoidea</taxon>
        <taxon>Tetraodontidae</taxon>
        <taxon>Takifugu</taxon>
    </lineage>
</organism>
<dbReference type="PANTHER" id="PTHR46888:SF13">
    <property type="entry name" value="RIBONUCLEASE H"/>
    <property type="match status" value="1"/>
</dbReference>
<dbReference type="PROSITE" id="PS50804">
    <property type="entry name" value="SCAN_BOX"/>
    <property type="match status" value="1"/>
</dbReference>
<dbReference type="GeneTree" id="ENSGT00940000165751"/>
<keyword evidence="1" id="KW-0175">Coiled coil</keyword>
<evidence type="ECO:0000256" key="1">
    <source>
        <dbReference type="SAM" id="Coils"/>
    </source>
</evidence>
<dbReference type="InterPro" id="IPR038269">
    <property type="entry name" value="SCAN_sf"/>
</dbReference>
<dbReference type="AlphaFoldDB" id="A0A674MH29"/>
<dbReference type="GO" id="GO:0008270">
    <property type="term" value="F:zinc ion binding"/>
    <property type="evidence" value="ECO:0007669"/>
    <property type="project" value="InterPro"/>
</dbReference>
<accession>A0A674MH29</accession>
<dbReference type="OMA" id="HEFRMRE"/>
<reference evidence="3" key="2">
    <citation type="submission" date="2025-08" db="UniProtKB">
        <authorList>
            <consortium name="Ensembl"/>
        </authorList>
    </citation>
    <scope>IDENTIFICATION</scope>
</reference>
<dbReference type="Pfam" id="PF22938">
    <property type="entry name" value="Integrase_p58_C"/>
    <property type="match status" value="1"/>
</dbReference>
<dbReference type="SUPFAM" id="SSF47353">
    <property type="entry name" value="Retrovirus capsid dimerization domain-like"/>
    <property type="match status" value="1"/>
</dbReference>
<proteinExistence type="predicted"/>
<protein>
    <recommendedName>
        <fullName evidence="2">SCAN box domain-containing protein</fullName>
    </recommendedName>
</protein>
<dbReference type="InParanoid" id="A0A674MH29"/>
<reference evidence="3 4" key="1">
    <citation type="journal article" date="2011" name="Genome Biol. Evol.">
        <title>Integration of the genetic map and genome assembly of fugu facilitates insights into distinct features of genome evolution in teleosts and mammals.</title>
        <authorList>
            <person name="Kai W."/>
            <person name="Kikuchi K."/>
            <person name="Tohari S."/>
            <person name="Chew A.K."/>
            <person name="Tay A."/>
            <person name="Fujiwara A."/>
            <person name="Hosoya S."/>
            <person name="Suetake H."/>
            <person name="Naruse K."/>
            <person name="Brenner S."/>
            <person name="Suzuki Y."/>
            <person name="Venkatesh B."/>
        </authorList>
    </citation>
    <scope>NUCLEOTIDE SEQUENCE [LARGE SCALE GENOMIC DNA]</scope>
</reference>
<sequence>MASVDEFLRNPNWELLKTLTKELLKVAEHFDVECPRPSRKDTILSTLKANLVQQKVLPPVVGSSLEPHKQVSQVEGFGALTFEQQKELLVLQHQQAVEKEARAKEYAFELEKLKWKVQLREAELKQEQQSLERYRLDLIKDGKLSGPSEGSLSAQSTYFDVASNLRLVPKFSEEDLDTFFLLFERLAKARKWSDSEQTLLLQCVLTGKAQEAFSALSMADSENYNSVKIAVLKAYELVPEAYRQKFRTSRKHDKTYVEFVRELTTLFNRWRIASAVETFPQLCELLLLEQFKFTLPERIATFLAEHKVKSASEAAVLADEYALTHKIRGNWSRRDMPSSTQKMDGLGLELEVDLPKSGGSHEKQYQGKTCNYCLGQGHWKRECPVLKSNSRFYQGIRPAKPVALAVSVRAAEKAGAIAAVKQHTNSMVVVTPDLPVVSGLDESDFRSVDPGYRPYVSQGFVSLVGTGKRVPVNILRDSGALDSFILESVLPFSSDSDTGSCVKVRGMGLNVLTVPLHNLSLSSNLVQGEVSLGVCSELPIAGIHVILGNDLARTHVQGGARLIPEGVTRSDTVEPCRGKHTDSAVYPVGVVTRAQSHSRSGSETVGKKLEKANLEKSQRTMKGLFDRRVEKRVFSPGDQVLALLPLVGSPFQAKFAGPYADVRQISDQNYIIATPDRRKKSQLCHVNLLKPYYALPSLSNGTLGERAVAASVGNPDPMSVLVGGEKEDVKVPDVSIMQGRLRNSVSLRKLHRLLDHLSDMLIELIRSFPSLFSDTPSCTHLSMT</sequence>
<dbReference type="InterPro" id="IPR003309">
    <property type="entry name" value="SCAN_dom"/>
</dbReference>
<name>A0A674MH29_TAKRU</name>
<dbReference type="Pfam" id="PF02023">
    <property type="entry name" value="SCAN"/>
    <property type="match status" value="1"/>
</dbReference>
<dbReference type="Gene3D" id="4.10.60.10">
    <property type="entry name" value="Zinc finger, CCHC-type"/>
    <property type="match status" value="1"/>
</dbReference>
<dbReference type="Ensembl" id="ENSTRUT00000083761.1">
    <property type="protein sequence ID" value="ENSTRUP00000060330.1"/>
    <property type="gene ID" value="ENSTRUG00000027986.1"/>
</dbReference>
<dbReference type="InterPro" id="IPR054465">
    <property type="entry name" value="Integrase_p58-like_C"/>
</dbReference>
<dbReference type="SUPFAM" id="SSF57756">
    <property type="entry name" value="Retrovirus zinc finger-like domains"/>
    <property type="match status" value="1"/>
</dbReference>
<feature type="coiled-coil region" evidence="1">
    <location>
        <begin position="110"/>
        <end position="137"/>
    </location>
</feature>
<dbReference type="InterPro" id="IPR036875">
    <property type="entry name" value="Znf_CCHC_sf"/>
</dbReference>
<keyword evidence="4" id="KW-1185">Reference proteome</keyword>
<dbReference type="Proteomes" id="UP000005226">
    <property type="component" value="Chromosome 18"/>
</dbReference>
<reference evidence="3" key="3">
    <citation type="submission" date="2025-09" db="UniProtKB">
        <authorList>
            <consortium name="Ensembl"/>
        </authorList>
    </citation>
    <scope>IDENTIFICATION</scope>
</reference>
<dbReference type="PANTHER" id="PTHR46888">
    <property type="entry name" value="ZINC KNUCKLE DOMAINCONTAINING PROTEIN-RELATED"/>
    <property type="match status" value="1"/>
</dbReference>
<dbReference type="Gene3D" id="1.10.4020.10">
    <property type="entry name" value="DNA breaking-rejoining enzymes"/>
    <property type="match status" value="1"/>
</dbReference>
<evidence type="ECO:0000313" key="4">
    <source>
        <dbReference type="Proteomes" id="UP000005226"/>
    </source>
</evidence>
<evidence type="ECO:0000259" key="2">
    <source>
        <dbReference type="PROSITE" id="PS50804"/>
    </source>
</evidence>
<dbReference type="GO" id="GO:0003676">
    <property type="term" value="F:nucleic acid binding"/>
    <property type="evidence" value="ECO:0007669"/>
    <property type="project" value="InterPro"/>
</dbReference>
<feature type="domain" description="SCAN box" evidence="2">
    <location>
        <begin position="243"/>
        <end position="320"/>
    </location>
</feature>